<dbReference type="InterPro" id="IPR012878">
    <property type="entry name" value="Beta-AFase-like_GH127_cat"/>
</dbReference>
<dbReference type="EMBL" id="JAGTJR010000010">
    <property type="protein sequence ID" value="KAH7053391.1"/>
    <property type="molecule type" value="Genomic_DNA"/>
</dbReference>
<dbReference type="PANTHER" id="PTHR31151:SF0">
    <property type="entry name" value="PROLINE-TRNA LIGASE (DUF1680)"/>
    <property type="match status" value="1"/>
</dbReference>
<sequence>MKVTELAAFKFDSLPLGSVSAHSWLGDQLSLSAAGLAGHLFEFYRYVARSTWLGGDQEYSELHESAPYWFNYIVPLAWTLDDIRLKAQARSFLDYTLTHQAEDGWLGPEKDKPSRGIWARSLLFFGLVQYAEADPTQTERIVDAMHRFVRLAHAMLQQNFTGLLPQDGDTFDPYGFGVSRTHELPISLMWLYEKHPRDNHEMIWRTIELMFEGGRRGSRDWTTFFTDENFPKVGTPKINTSGFTHGHEGLRYPTVLYRATKNESLIRQTHEATEMLAQYHGSRSGSIVADEHLGGHNSQRGSELCTAVELMFSYAYLYRFHGSNVFADSAELAAYNALPAAVSDDWWSHQYVTQTNQPWSRNLTGNPFFNVASYSNTFGLEPNFPCCTVNHAQGYPKYVSSSYVRYGMNGLAHILLAPTSLEAEISGNPVKIECDTQYPFSGTLKYTVQTEIAFSFAVRIPGWASNSQKATYITTDSNRSEPLSPGETGLQEFNVSRGTTSISIHLSLEPRVINRNGTISIYLGPLLYALPISFSSSARQCLNWTDRKPLPVSETDPHTFDYTIEPTSAWNYAIDPETLEVERVFPESEALPKPLWTADGLPTAVWVDAYEIDWPVEQGTAALTPVNVVVDRSTKKRVKLVPYAAARLHIADFPIAKL</sequence>
<protein>
    <recommendedName>
        <fullName evidence="1">Non-reducing end beta-L-arabinofuranosidase-like GH127 catalytic domain-containing protein</fullName>
    </recommendedName>
</protein>
<dbReference type="Pfam" id="PF07944">
    <property type="entry name" value="Beta-AFase-like_GH127_cat"/>
    <property type="match status" value="1"/>
</dbReference>
<proteinExistence type="predicted"/>
<dbReference type="Proteomes" id="UP000774617">
    <property type="component" value="Unassembled WGS sequence"/>
</dbReference>
<evidence type="ECO:0000259" key="1">
    <source>
        <dbReference type="Pfam" id="PF07944"/>
    </source>
</evidence>
<evidence type="ECO:0000313" key="2">
    <source>
        <dbReference type="EMBL" id="KAH7053391.1"/>
    </source>
</evidence>
<reference evidence="2 3" key="1">
    <citation type="journal article" date="2021" name="Nat. Commun.">
        <title>Genetic determinants of endophytism in the Arabidopsis root mycobiome.</title>
        <authorList>
            <person name="Mesny F."/>
            <person name="Miyauchi S."/>
            <person name="Thiergart T."/>
            <person name="Pickel B."/>
            <person name="Atanasova L."/>
            <person name="Karlsson M."/>
            <person name="Huettel B."/>
            <person name="Barry K.W."/>
            <person name="Haridas S."/>
            <person name="Chen C."/>
            <person name="Bauer D."/>
            <person name="Andreopoulos W."/>
            <person name="Pangilinan J."/>
            <person name="LaButti K."/>
            <person name="Riley R."/>
            <person name="Lipzen A."/>
            <person name="Clum A."/>
            <person name="Drula E."/>
            <person name="Henrissat B."/>
            <person name="Kohler A."/>
            <person name="Grigoriev I.V."/>
            <person name="Martin F.M."/>
            <person name="Hacquard S."/>
        </authorList>
    </citation>
    <scope>NUCLEOTIDE SEQUENCE [LARGE SCALE GENOMIC DNA]</scope>
    <source>
        <strain evidence="2 3">MPI-SDFR-AT-0080</strain>
    </source>
</reference>
<keyword evidence="3" id="KW-1185">Reference proteome</keyword>
<accession>A0ABQ8GEP2</accession>
<feature type="domain" description="Non-reducing end beta-L-arabinofuranosidase-like GH127 catalytic" evidence="1">
    <location>
        <begin position="261"/>
        <end position="398"/>
    </location>
</feature>
<comment type="caution">
    <text evidence="2">The sequence shown here is derived from an EMBL/GenBank/DDBJ whole genome shotgun (WGS) entry which is preliminary data.</text>
</comment>
<evidence type="ECO:0000313" key="3">
    <source>
        <dbReference type="Proteomes" id="UP000774617"/>
    </source>
</evidence>
<name>A0ABQ8GEP2_9PEZI</name>
<gene>
    <name evidence="2" type="ORF">B0J12DRAFT_698578</name>
</gene>
<organism evidence="2 3">
    <name type="scientific">Macrophomina phaseolina</name>
    <dbReference type="NCBI Taxonomy" id="35725"/>
    <lineage>
        <taxon>Eukaryota</taxon>
        <taxon>Fungi</taxon>
        <taxon>Dikarya</taxon>
        <taxon>Ascomycota</taxon>
        <taxon>Pezizomycotina</taxon>
        <taxon>Dothideomycetes</taxon>
        <taxon>Dothideomycetes incertae sedis</taxon>
        <taxon>Botryosphaeriales</taxon>
        <taxon>Botryosphaeriaceae</taxon>
        <taxon>Macrophomina</taxon>
    </lineage>
</organism>
<dbReference type="PANTHER" id="PTHR31151">
    <property type="entry name" value="PROLINE-TRNA LIGASE (DUF1680)"/>
    <property type="match status" value="1"/>
</dbReference>